<dbReference type="Proteomes" id="UP001295444">
    <property type="component" value="Chromosome 03"/>
</dbReference>
<feature type="compositionally biased region" description="Basic and acidic residues" evidence="1">
    <location>
        <begin position="1"/>
        <end position="11"/>
    </location>
</feature>
<protein>
    <submittedName>
        <fullName evidence="2">Uncharacterized protein</fullName>
    </submittedName>
</protein>
<dbReference type="EMBL" id="OW240914">
    <property type="protein sequence ID" value="CAH2276091.1"/>
    <property type="molecule type" value="Genomic_DNA"/>
</dbReference>
<name>A0AAD1VY33_PELCU</name>
<sequence>LRDDRSLEADKMSVNVQRPSRKSVTKMLCKYPKINSSRQSNSFPFKDSK</sequence>
<dbReference type="AlphaFoldDB" id="A0AAD1VY33"/>
<keyword evidence="3" id="KW-1185">Reference proteome</keyword>
<accession>A0AAD1VY33</accession>
<gene>
    <name evidence="2" type="ORF">PECUL_23A020679</name>
</gene>
<evidence type="ECO:0000313" key="3">
    <source>
        <dbReference type="Proteomes" id="UP001295444"/>
    </source>
</evidence>
<reference evidence="2" key="1">
    <citation type="submission" date="2022-03" db="EMBL/GenBank/DDBJ databases">
        <authorList>
            <person name="Alioto T."/>
            <person name="Alioto T."/>
            <person name="Gomez Garrido J."/>
        </authorList>
    </citation>
    <scope>NUCLEOTIDE SEQUENCE</scope>
</reference>
<evidence type="ECO:0000256" key="1">
    <source>
        <dbReference type="SAM" id="MobiDB-lite"/>
    </source>
</evidence>
<evidence type="ECO:0000313" key="2">
    <source>
        <dbReference type="EMBL" id="CAH2276091.1"/>
    </source>
</evidence>
<feature type="region of interest" description="Disordered" evidence="1">
    <location>
        <begin position="1"/>
        <end position="25"/>
    </location>
</feature>
<proteinExistence type="predicted"/>
<feature type="non-terminal residue" evidence="2">
    <location>
        <position position="1"/>
    </location>
</feature>
<organism evidence="2 3">
    <name type="scientific">Pelobates cultripes</name>
    <name type="common">Western spadefoot toad</name>
    <dbReference type="NCBI Taxonomy" id="61616"/>
    <lineage>
        <taxon>Eukaryota</taxon>
        <taxon>Metazoa</taxon>
        <taxon>Chordata</taxon>
        <taxon>Craniata</taxon>
        <taxon>Vertebrata</taxon>
        <taxon>Euteleostomi</taxon>
        <taxon>Amphibia</taxon>
        <taxon>Batrachia</taxon>
        <taxon>Anura</taxon>
        <taxon>Pelobatoidea</taxon>
        <taxon>Pelobatidae</taxon>
        <taxon>Pelobates</taxon>
    </lineage>
</organism>